<gene>
    <name evidence="1" type="ORF">ASKIR_0764</name>
    <name evidence="2" type="ORF">CP959_09850</name>
</gene>
<organism evidence="1 3">
    <name type="scientific">Aliarcobacter skirrowii CCUG 10374</name>
    <dbReference type="NCBI Taxonomy" id="1032239"/>
    <lineage>
        <taxon>Bacteria</taxon>
        <taxon>Pseudomonadati</taxon>
        <taxon>Campylobacterota</taxon>
        <taxon>Epsilonproteobacteria</taxon>
        <taxon>Campylobacterales</taxon>
        <taxon>Arcobacteraceae</taxon>
        <taxon>Aliarcobacter</taxon>
    </lineage>
</organism>
<dbReference type="AlphaFoldDB" id="A0AAD0SLZ9"/>
<accession>A0AAD0SLZ9</accession>
<protein>
    <recommendedName>
        <fullName evidence="5">HNH endonuclease</fullName>
    </recommendedName>
</protein>
<evidence type="ECO:0000313" key="2">
    <source>
        <dbReference type="EMBL" id="RXI24728.1"/>
    </source>
</evidence>
<dbReference type="Proteomes" id="UP000290580">
    <property type="component" value="Unassembled WGS sequence"/>
</dbReference>
<evidence type="ECO:0000313" key="1">
    <source>
        <dbReference type="EMBL" id="AXX84587.1"/>
    </source>
</evidence>
<dbReference type="EMBL" id="NXIC01000009">
    <property type="protein sequence ID" value="RXI24728.1"/>
    <property type="molecule type" value="Genomic_DNA"/>
</dbReference>
<dbReference type="GeneID" id="61750516"/>
<proteinExistence type="predicted"/>
<evidence type="ECO:0008006" key="5">
    <source>
        <dbReference type="Google" id="ProtNLM"/>
    </source>
</evidence>
<sequence>MKEEVKRLAPTYDTLRQLYTLSGNQCAFPNCFNMMFDMNGNFVGQVCHIEAASEGGERFNPHMTNEQRRHYDNLLLLCYSCHIETNNVHKYPVNVMKKIKQDHEQLSWKWMDSAIKNMYNSFEDVTKTTISKDVTSLSNLYTTIDGQDYRNNNEILVDVTIFNREIKKFIKMSPDAVNLFKIAFERASTDKSKLEWGHGDMLIYFCYEELFRTIRIEQNDYNSILDELIRNYFITYDDDEKMFFIIFPNSESNFWFYMKEYSFKKPVNFDYVFSNFDFTCFD</sequence>
<keyword evidence="4" id="KW-1185">Reference proteome</keyword>
<dbReference type="Proteomes" id="UP000262029">
    <property type="component" value="Chromosome"/>
</dbReference>
<evidence type="ECO:0000313" key="3">
    <source>
        <dbReference type="Proteomes" id="UP000262029"/>
    </source>
</evidence>
<reference evidence="1 3" key="2">
    <citation type="submission" date="2018-08" db="EMBL/GenBank/DDBJ databases">
        <title>Complete genome of the Arcobacter skirrowii type strain LMG 6621.</title>
        <authorList>
            <person name="Miller W.G."/>
            <person name="Yee E."/>
            <person name="Bono J.L."/>
        </authorList>
    </citation>
    <scope>NUCLEOTIDE SEQUENCE [LARGE SCALE GENOMIC DNA]</scope>
    <source>
        <strain evidence="1 3">CCUG 10374</strain>
    </source>
</reference>
<dbReference type="EMBL" id="CP032099">
    <property type="protein sequence ID" value="AXX84587.1"/>
    <property type="molecule type" value="Genomic_DNA"/>
</dbReference>
<name>A0AAD0SLZ9_9BACT</name>
<reference evidence="2 4" key="1">
    <citation type="submission" date="2017-09" db="EMBL/GenBank/DDBJ databases">
        <title>Genomics of the genus Arcobacter.</title>
        <authorList>
            <person name="Perez-Cataluna A."/>
            <person name="Figueras M.J."/>
            <person name="Salas-Masso N."/>
        </authorList>
    </citation>
    <scope>NUCLEOTIDE SEQUENCE [LARGE SCALE GENOMIC DNA]</scope>
    <source>
        <strain evidence="2 4">LMG 6621</strain>
    </source>
</reference>
<dbReference type="RefSeq" id="WP_115588512.1">
    <property type="nucleotide sequence ID" value="NZ_CP032099.1"/>
</dbReference>
<evidence type="ECO:0000313" key="4">
    <source>
        <dbReference type="Proteomes" id="UP000290580"/>
    </source>
</evidence>